<feature type="binding site" evidence="8">
    <location>
        <position position="147"/>
    </location>
    <ligand>
        <name>NAD(+)</name>
        <dbReference type="ChEBI" id="CHEBI:57540"/>
    </ligand>
</feature>
<evidence type="ECO:0000256" key="6">
    <source>
        <dbReference type="ARBA" id="ARBA00023027"/>
    </source>
</evidence>
<dbReference type="Gene3D" id="3.40.50.10330">
    <property type="entry name" value="Probable inorganic polyphosphate/atp-NAD kinase, domain 1"/>
    <property type="match status" value="1"/>
</dbReference>
<reference evidence="9 10" key="1">
    <citation type="submission" date="2019-08" db="EMBL/GenBank/DDBJ databases">
        <title>In-depth cultivation of the pig gut microbiome towards novel bacterial diversity and tailored functional studies.</title>
        <authorList>
            <person name="Wylensek D."/>
            <person name="Hitch T.C.A."/>
            <person name="Clavel T."/>
        </authorList>
    </citation>
    <scope>NUCLEOTIDE SEQUENCE [LARGE SCALE GENOMIC DNA]</scope>
    <source>
        <strain evidence="9 10">NM-380-WT-3C1</strain>
    </source>
</reference>
<dbReference type="EMBL" id="VUNN01000009">
    <property type="protein sequence ID" value="MSU06299.1"/>
    <property type="molecule type" value="Genomic_DNA"/>
</dbReference>
<comment type="cofactor">
    <cofactor evidence="8">
        <name>a divalent metal cation</name>
        <dbReference type="ChEBI" id="CHEBI:60240"/>
    </cofactor>
</comment>
<dbReference type="Pfam" id="PF01513">
    <property type="entry name" value="NAD_kinase"/>
    <property type="match status" value="1"/>
</dbReference>
<keyword evidence="5 8" id="KW-0521">NADP</keyword>
<dbReference type="InterPro" id="IPR017437">
    <property type="entry name" value="ATP-NAD_kinase_PpnK-typ_C"/>
</dbReference>
<keyword evidence="8" id="KW-0963">Cytoplasm</keyword>
<dbReference type="AlphaFoldDB" id="A0A7X2PCE1"/>
<feature type="binding site" evidence="8">
    <location>
        <position position="166"/>
    </location>
    <ligand>
        <name>NAD(+)</name>
        <dbReference type="ChEBI" id="CHEBI:57540"/>
    </ligand>
</feature>
<dbReference type="GO" id="GO:0003951">
    <property type="term" value="F:NAD+ kinase activity"/>
    <property type="evidence" value="ECO:0007669"/>
    <property type="project" value="UniProtKB-UniRule"/>
</dbReference>
<dbReference type="SUPFAM" id="SSF111331">
    <property type="entry name" value="NAD kinase/diacylglycerol kinase-like"/>
    <property type="match status" value="1"/>
</dbReference>
<dbReference type="GO" id="GO:0005524">
    <property type="term" value="F:ATP binding"/>
    <property type="evidence" value="ECO:0007669"/>
    <property type="project" value="UniProtKB-KW"/>
</dbReference>
<gene>
    <name evidence="8" type="primary">nadK</name>
    <name evidence="9" type="ORF">FYJ80_05830</name>
</gene>
<evidence type="ECO:0000313" key="10">
    <source>
        <dbReference type="Proteomes" id="UP000460549"/>
    </source>
</evidence>
<organism evidence="9 10">
    <name type="scientific">Bullifex porci</name>
    <dbReference type="NCBI Taxonomy" id="2606638"/>
    <lineage>
        <taxon>Bacteria</taxon>
        <taxon>Pseudomonadati</taxon>
        <taxon>Spirochaetota</taxon>
        <taxon>Spirochaetia</taxon>
        <taxon>Spirochaetales</taxon>
        <taxon>Spirochaetaceae</taxon>
        <taxon>Bullifex</taxon>
    </lineage>
</organism>
<dbReference type="GO" id="GO:0005737">
    <property type="term" value="C:cytoplasm"/>
    <property type="evidence" value="ECO:0007669"/>
    <property type="project" value="UniProtKB-SubCell"/>
</dbReference>
<dbReference type="InterPro" id="IPR017438">
    <property type="entry name" value="ATP-NAD_kinase_N"/>
</dbReference>
<proteinExistence type="inferred from homology"/>
<feature type="binding site" evidence="8">
    <location>
        <position position="164"/>
    </location>
    <ligand>
        <name>NAD(+)</name>
        <dbReference type="ChEBI" id="CHEBI:57540"/>
    </ligand>
</feature>
<feature type="binding site" evidence="8">
    <location>
        <begin position="136"/>
        <end position="137"/>
    </location>
    <ligand>
        <name>NAD(+)</name>
        <dbReference type="ChEBI" id="CHEBI:57540"/>
    </ligand>
</feature>
<evidence type="ECO:0000256" key="5">
    <source>
        <dbReference type="ARBA" id="ARBA00022857"/>
    </source>
</evidence>
<dbReference type="GO" id="GO:0019674">
    <property type="term" value="P:NAD+ metabolic process"/>
    <property type="evidence" value="ECO:0007669"/>
    <property type="project" value="InterPro"/>
</dbReference>
<keyword evidence="3 8" id="KW-0418">Kinase</keyword>
<dbReference type="InterPro" id="IPR016064">
    <property type="entry name" value="NAD/diacylglycerol_kinase_sf"/>
</dbReference>
<evidence type="ECO:0000256" key="3">
    <source>
        <dbReference type="ARBA" id="ARBA00022777"/>
    </source>
</evidence>
<feature type="binding site" evidence="8">
    <location>
        <begin position="62"/>
        <end position="63"/>
    </location>
    <ligand>
        <name>NAD(+)</name>
        <dbReference type="ChEBI" id="CHEBI:57540"/>
    </ligand>
</feature>
<keyword evidence="10" id="KW-1185">Reference proteome</keyword>
<dbReference type="GO" id="GO:0046872">
    <property type="term" value="F:metal ion binding"/>
    <property type="evidence" value="ECO:0007669"/>
    <property type="project" value="UniProtKB-UniRule"/>
</dbReference>
<evidence type="ECO:0000256" key="8">
    <source>
        <dbReference type="HAMAP-Rule" id="MF_00361"/>
    </source>
</evidence>
<feature type="binding site" evidence="8">
    <location>
        <position position="237"/>
    </location>
    <ligand>
        <name>NAD(+)</name>
        <dbReference type="ChEBI" id="CHEBI:57540"/>
    </ligand>
</feature>
<dbReference type="Gene3D" id="2.60.200.30">
    <property type="entry name" value="Probable inorganic polyphosphate/atp-NAD kinase, domain 2"/>
    <property type="match status" value="1"/>
</dbReference>
<keyword evidence="6 8" id="KW-0520">NAD</keyword>
<comment type="subcellular location">
    <subcellularLocation>
        <location evidence="8">Cytoplasm</location>
    </subcellularLocation>
</comment>
<evidence type="ECO:0000256" key="1">
    <source>
        <dbReference type="ARBA" id="ARBA00022679"/>
    </source>
</evidence>
<comment type="function">
    <text evidence="8">Involved in the regulation of the intracellular balance of NAD and NADP, and is a key enzyme in the biosynthesis of NADP. Catalyzes specifically the phosphorylation on 2'-hydroxyl of the adenosine moiety of NAD to yield NADP.</text>
</comment>
<dbReference type="InterPro" id="IPR002504">
    <property type="entry name" value="NADK"/>
</dbReference>
<dbReference type="PANTHER" id="PTHR20275">
    <property type="entry name" value="NAD KINASE"/>
    <property type="match status" value="1"/>
</dbReference>
<dbReference type="Pfam" id="PF20143">
    <property type="entry name" value="NAD_kinase_C"/>
    <property type="match status" value="1"/>
</dbReference>
<dbReference type="PANTHER" id="PTHR20275:SF0">
    <property type="entry name" value="NAD KINASE"/>
    <property type="match status" value="1"/>
</dbReference>
<dbReference type="Proteomes" id="UP000460549">
    <property type="component" value="Unassembled WGS sequence"/>
</dbReference>
<comment type="similarity">
    <text evidence="8">Belongs to the NAD kinase family.</text>
</comment>
<feature type="active site" description="Proton acceptor" evidence="8">
    <location>
        <position position="62"/>
    </location>
</feature>
<dbReference type="EC" id="2.7.1.23" evidence="8"/>
<keyword evidence="4 8" id="KW-0067">ATP-binding</keyword>
<dbReference type="FunFam" id="2.60.200.30:FF:000009">
    <property type="entry name" value="Poly(P)/ATP NAD kinase"/>
    <property type="match status" value="1"/>
</dbReference>
<dbReference type="GO" id="GO:0051287">
    <property type="term" value="F:NAD binding"/>
    <property type="evidence" value="ECO:0007669"/>
    <property type="project" value="UniProtKB-ARBA"/>
</dbReference>
<keyword evidence="1 8" id="KW-0808">Transferase</keyword>
<dbReference type="GO" id="GO:0006741">
    <property type="term" value="P:NADP+ biosynthetic process"/>
    <property type="evidence" value="ECO:0007669"/>
    <property type="project" value="UniProtKB-UniRule"/>
</dbReference>
<comment type="caution">
    <text evidence="9">The sequence shown here is derived from an EMBL/GenBank/DDBJ whole genome shotgun (WGS) entry which is preliminary data.</text>
</comment>
<evidence type="ECO:0000313" key="9">
    <source>
        <dbReference type="EMBL" id="MSU06299.1"/>
    </source>
</evidence>
<protein>
    <recommendedName>
        <fullName evidence="8">NAD kinase</fullName>
        <ecNumber evidence="8">2.7.1.23</ecNumber>
    </recommendedName>
    <alternativeName>
        <fullName evidence="8">ATP-dependent NAD kinase</fullName>
    </alternativeName>
</protein>
<dbReference type="RefSeq" id="WP_154425275.1">
    <property type="nucleotide sequence ID" value="NZ_VUNN01000009.1"/>
</dbReference>
<evidence type="ECO:0000256" key="2">
    <source>
        <dbReference type="ARBA" id="ARBA00022741"/>
    </source>
</evidence>
<name>A0A7X2PCE1_9SPIO</name>
<comment type="caution">
    <text evidence="8">Lacks conserved residue(s) required for the propagation of feature annotation.</text>
</comment>
<accession>A0A7X2PCE1</accession>
<keyword evidence="2 8" id="KW-0547">Nucleotide-binding</keyword>
<evidence type="ECO:0000256" key="7">
    <source>
        <dbReference type="ARBA" id="ARBA00047925"/>
    </source>
</evidence>
<dbReference type="HAMAP" id="MF_00361">
    <property type="entry name" value="NAD_kinase"/>
    <property type="match status" value="1"/>
</dbReference>
<sequence>MELKYVVIIANGGKSQAPAIAKEINDYLALHGIVTQVYITKDCEENIPLSIRTDLVVSVGGDGTVLYCARLVQNLGIPILAVNLGTFGYITEIGCHEWKSVFEDIFGDRERLSRRLMLRVSVIRKGLKVYQATGLNEAVVSSAGISKVVKLDLSINNTFAGTFRSDGLIIATPTGSTGYSLAAGGPIIDSEMSALIITPICPFTLSNRPLVLGSSEMITINVVEGQRTELMLTVDGQQTFDLEEGDDVIVEKSRSRILLVASNVRNYTEIIRAKLNWTGELHA</sequence>
<evidence type="ECO:0000256" key="4">
    <source>
        <dbReference type="ARBA" id="ARBA00022840"/>
    </source>
</evidence>
<comment type="catalytic activity">
    <reaction evidence="7 8">
        <text>NAD(+) + ATP = ADP + NADP(+) + H(+)</text>
        <dbReference type="Rhea" id="RHEA:18629"/>
        <dbReference type="ChEBI" id="CHEBI:15378"/>
        <dbReference type="ChEBI" id="CHEBI:30616"/>
        <dbReference type="ChEBI" id="CHEBI:57540"/>
        <dbReference type="ChEBI" id="CHEBI:58349"/>
        <dbReference type="ChEBI" id="CHEBI:456216"/>
        <dbReference type="EC" id="2.7.1.23"/>
    </reaction>
</comment>